<dbReference type="AlphaFoldDB" id="A0AAV6TZ73"/>
<evidence type="ECO:0000313" key="2">
    <source>
        <dbReference type="Proteomes" id="UP000827092"/>
    </source>
</evidence>
<dbReference type="Proteomes" id="UP000827092">
    <property type="component" value="Unassembled WGS sequence"/>
</dbReference>
<keyword evidence="2" id="KW-1185">Reference proteome</keyword>
<accession>A0AAV6TZ73</accession>
<sequence length="204" mass="23430">MSVVRACGLRINTSKSVSMTWRVDGRNKRRVFDHRPTITVENRPNTAFGVDVSYTYLGVKFSATGRDKLKCGLRSSLDTLRRSYFLVRHLLPAFTHELTFARDSPTSFYHTSARDRGIGIPSLRWGVPIKAAQRGPEKYEHLRKYRGCERMVNTYHQVLRIFRLELWSSCDDTGLRGHSEVPQAHAWILDGSSMLTQGVRLYQP</sequence>
<reference evidence="1 2" key="1">
    <citation type="journal article" date="2022" name="Nat. Ecol. Evol.">
        <title>A masculinizing supergene underlies an exaggerated male reproductive morph in a spider.</title>
        <authorList>
            <person name="Hendrickx F."/>
            <person name="De Corte Z."/>
            <person name="Sonet G."/>
            <person name="Van Belleghem S.M."/>
            <person name="Kostlbacher S."/>
            <person name="Vangestel C."/>
        </authorList>
    </citation>
    <scope>NUCLEOTIDE SEQUENCE [LARGE SCALE GENOMIC DNA]</scope>
    <source>
        <strain evidence="1">W744_W776</strain>
    </source>
</reference>
<evidence type="ECO:0000313" key="1">
    <source>
        <dbReference type="EMBL" id="KAG8177074.1"/>
    </source>
</evidence>
<proteinExistence type="predicted"/>
<dbReference type="EMBL" id="JAFNEN010000822">
    <property type="protein sequence ID" value="KAG8177074.1"/>
    <property type="molecule type" value="Genomic_DNA"/>
</dbReference>
<name>A0AAV6TZ73_9ARAC</name>
<organism evidence="1 2">
    <name type="scientific">Oedothorax gibbosus</name>
    <dbReference type="NCBI Taxonomy" id="931172"/>
    <lineage>
        <taxon>Eukaryota</taxon>
        <taxon>Metazoa</taxon>
        <taxon>Ecdysozoa</taxon>
        <taxon>Arthropoda</taxon>
        <taxon>Chelicerata</taxon>
        <taxon>Arachnida</taxon>
        <taxon>Araneae</taxon>
        <taxon>Araneomorphae</taxon>
        <taxon>Entelegynae</taxon>
        <taxon>Araneoidea</taxon>
        <taxon>Linyphiidae</taxon>
        <taxon>Erigoninae</taxon>
        <taxon>Oedothorax</taxon>
    </lineage>
</organism>
<gene>
    <name evidence="1" type="ORF">JTE90_015726</name>
</gene>
<evidence type="ECO:0008006" key="3">
    <source>
        <dbReference type="Google" id="ProtNLM"/>
    </source>
</evidence>
<protein>
    <recommendedName>
        <fullName evidence="3">Reverse transcriptase</fullName>
    </recommendedName>
</protein>
<comment type="caution">
    <text evidence="1">The sequence shown here is derived from an EMBL/GenBank/DDBJ whole genome shotgun (WGS) entry which is preliminary data.</text>
</comment>